<dbReference type="GO" id="GO:0004666">
    <property type="term" value="F:prostaglandin-endoperoxide synthase activity"/>
    <property type="evidence" value="ECO:0007669"/>
    <property type="project" value="TreeGrafter"/>
</dbReference>
<sequence>MTRGFWRKNGVRRGVRILATTHLAPLWLALRATPTVGPLVNRWIINSLVYTMRTRPGALSTMLPWTSWESLHDRTYSQRHLPPDPEFQAGLPAPAAVAALFERRSAACEQSTRSTLLFPLFAQWFVDGFLRTDPRDDTKNTSTHDIDLSQLYGQTADVTRMLRDGAGGRLKTEKSLSAEFPPYLCDPDGVVKAEFADLEIMFRGGDLKADGGGPVPDALRSRLFALGIPRGNIHYGFVMMSTLFLREHNRIAGLISAAHPDWSDDRVFDTTRNTLTVVLLKLVIEDYINHITPIKFPLTVEPGIGASEKWYRQNWMSVEFNLLYRWHSLVPTEVTLGGRRRTFADLWWDTRPVTEHGLSALFDEASRQPCSTIRLGNTDASMLAIEEKSILIGRHAELAPYNDYRRACGFPALRSIGDLTARPEVREALERCYGRDIDRVELFVGLFAEDVRRGSTLPPVMSAMVAVDAFSQALTNPLLDPGVYGEATFSAPGLAVLEETSTLADVVRRNIAGEDPSPRVSLGRRRWR</sequence>
<keyword evidence="1" id="KW-0479">Metal-binding</keyword>
<dbReference type="PRINTS" id="PR00457">
    <property type="entry name" value="ANPEROXIDASE"/>
</dbReference>
<dbReference type="AlphaFoldDB" id="A0A9X2YH41"/>
<reference evidence="5" key="2">
    <citation type="journal article" date="2022" name="BMC Genomics">
        <title>Comparative genome analysis of mycobacteria focusing on tRNA and non-coding RNA.</title>
        <authorList>
            <person name="Behra P.R.K."/>
            <person name="Pettersson B.M.F."/>
            <person name="Ramesh M."/>
            <person name="Das S."/>
            <person name="Dasgupta S."/>
            <person name="Kirsebom L.A."/>
        </authorList>
    </citation>
    <scope>NUCLEOTIDE SEQUENCE</scope>
    <source>
        <strain evidence="5">DSM 45406</strain>
    </source>
</reference>
<dbReference type="Pfam" id="PF03098">
    <property type="entry name" value="An_peroxidase"/>
    <property type="match status" value="1"/>
</dbReference>
<evidence type="ECO:0000313" key="6">
    <source>
        <dbReference type="EMBL" id="ULP34476.1"/>
    </source>
</evidence>
<gene>
    <name evidence="5" type="ORF">H7H73_21625</name>
    <name evidence="6" type="ORF">MJO55_14090</name>
</gene>
<keyword evidence="7" id="KW-1185">Reference proteome</keyword>
<dbReference type="GO" id="GO:0004601">
    <property type="term" value="F:peroxidase activity"/>
    <property type="evidence" value="ECO:0007669"/>
    <property type="project" value="InterPro"/>
</dbReference>
<evidence type="ECO:0000313" key="7">
    <source>
        <dbReference type="Proteomes" id="UP001055159"/>
    </source>
</evidence>
<evidence type="ECO:0000313" key="5">
    <source>
        <dbReference type="EMBL" id="MCV7072576.1"/>
    </source>
</evidence>
<dbReference type="PANTHER" id="PTHR11903:SF39">
    <property type="entry name" value="PROSTAGLANDIN G_H SYNTHASE 2-LIKE"/>
    <property type="match status" value="1"/>
</dbReference>
<dbReference type="PROSITE" id="PS50292">
    <property type="entry name" value="PEROXIDASE_3"/>
    <property type="match status" value="1"/>
</dbReference>
<evidence type="ECO:0000256" key="2">
    <source>
        <dbReference type="ARBA" id="ARBA00022964"/>
    </source>
</evidence>
<accession>A0A9X2YH41</accession>
<dbReference type="InterPro" id="IPR019791">
    <property type="entry name" value="Haem_peroxidase_animal"/>
</dbReference>
<name>A0A9X2YH41_9MYCO</name>
<proteinExistence type="predicted"/>
<dbReference type="GO" id="GO:0046872">
    <property type="term" value="F:metal ion binding"/>
    <property type="evidence" value="ECO:0007669"/>
    <property type="project" value="UniProtKB-KW"/>
</dbReference>
<dbReference type="RefSeq" id="WP_043409295.1">
    <property type="nucleotide sequence ID" value="NZ_CP092427.2"/>
</dbReference>
<keyword evidence="3" id="KW-0560">Oxidoreductase</keyword>
<dbReference type="InterPro" id="IPR010255">
    <property type="entry name" value="Haem_peroxidase_sf"/>
</dbReference>
<reference evidence="6" key="3">
    <citation type="submission" date="2022-08" db="EMBL/GenBank/DDBJ databases">
        <title>Whole genome sequencing of non-tuberculosis mycobacteria type-strains.</title>
        <authorList>
            <person name="Igarashi Y."/>
            <person name="Osugi A."/>
            <person name="Mitarai S."/>
        </authorList>
    </citation>
    <scope>NUCLEOTIDE SEQUENCE</scope>
    <source>
        <strain evidence="6">JCM 16372</strain>
    </source>
</reference>
<evidence type="ECO:0000256" key="4">
    <source>
        <dbReference type="ARBA" id="ARBA00023004"/>
    </source>
</evidence>
<dbReference type="GO" id="GO:0006979">
    <property type="term" value="P:response to oxidative stress"/>
    <property type="evidence" value="ECO:0007669"/>
    <property type="project" value="InterPro"/>
</dbReference>
<dbReference type="Proteomes" id="UP001055159">
    <property type="component" value="Chromosome"/>
</dbReference>
<evidence type="ECO:0000313" key="8">
    <source>
        <dbReference type="Proteomes" id="UP001140272"/>
    </source>
</evidence>
<reference evidence="5" key="1">
    <citation type="submission" date="2020-07" db="EMBL/GenBank/DDBJ databases">
        <authorList>
            <person name="Pettersson B.M.F."/>
            <person name="Behra P.R.K."/>
            <person name="Ramesh M."/>
            <person name="Das S."/>
            <person name="Dasgupta S."/>
            <person name="Kirsebom L.A."/>
        </authorList>
    </citation>
    <scope>NUCLEOTIDE SEQUENCE</scope>
    <source>
        <strain evidence="5">DSM 45406</strain>
    </source>
</reference>
<evidence type="ECO:0000256" key="3">
    <source>
        <dbReference type="ARBA" id="ARBA00023002"/>
    </source>
</evidence>
<dbReference type="SUPFAM" id="SSF48113">
    <property type="entry name" value="Heme-dependent peroxidases"/>
    <property type="match status" value="1"/>
</dbReference>
<dbReference type="GO" id="GO:0020037">
    <property type="term" value="F:heme binding"/>
    <property type="evidence" value="ECO:0007669"/>
    <property type="project" value="InterPro"/>
</dbReference>
<dbReference type="InterPro" id="IPR037120">
    <property type="entry name" value="Haem_peroxidase_sf_animal"/>
</dbReference>
<dbReference type="GO" id="GO:0005737">
    <property type="term" value="C:cytoplasm"/>
    <property type="evidence" value="ECO:0007669"/>
    <property type="project" value="TreeGrafter"/>
</dbReference>
<keyword evidence="2" id="KW-0223">Dioxygenase</keyword>
<dbReference type="EMBL" id="CP092427">
    <property type="protein sequence ID" value="ULP34476.1"/>
    <property type="molecule type" value="Genomic_DNA"/>
</dbReference>
<dbReference type="GO" id="GO:0006631">
    <property type="term" value="P:fatty acid metabolic process"/>
    <property type="evidence" value="ECO:0007669"/>
    <property type="project" value="UniProtKB-ARBA"/>
</dbReference>
<dbReference type="Proteomes" id="UP001140272">
    <property type="component" value="Unassembled WGS sequence"/>
</dbReference>
<dbReference type="EMBL" id="JACKRN010000720">
    <property type="protein sequence ID" value="MCV7072576.1"/>
    <property type="molecule type" value="Genomic_DNA"/>
</dbReference>
<organism evidence="5 8">
    <name type="scientific">Mycolicibacterium rufum</name>
    <dbReference type="NCBI Taxonomy" id="318424"/>
    <lineage>
        <taxon>Bacteria</taxon>
        <taxon>Bacillati</taxon>
        <taxon>Actinomycetota</taxon>
        <taxon>Actinomycetes</taxon>
        <taxon>Mycobacteriales</taxon>
        <taxon>Mycobacteriaceae</taxon>
        <taxon>Mycolicibacterium</taxon>
    </lineage>
</organism>
<protein>
    <submittedName>
        <fullName evidence="5">Peroxide synthase</fullName>
    </submittedName>
</protein>
<dbReference type="InterPro" id="IPR050783">
    <property type="entry name" value="Oxylipin_biosynth_metab"/>
</dbReference>
<dbReference type="GO" id="GO:0016702">
    <property type="term" value="F:oxidoreductase activity, acting on single donors with incorporation of molecular oxygen, incorporation of two atoms of oxygen"/>
    <property type="evidence" value="ECO:0007669"/>
    <property type="project" value="TreeGrafter"/>
</dbReference>
<dbReference type="Gene3D" id="1.10.640.10">
    <property type="entry name" value="Haem peroxidase domain superfamily, animal type"/>
    <property type="match status" value="1"/>
</dbReference>
<evidence type="ECO:0000256" key="1">
    <source>
        <dbReference type="ARBA" id="ARBA00022723"/>
    </source>
</evidence>
<dbReference type="PANTHER" id="PTHR11903">
    <property type="entry name" value="PROSTAGLANDIN G/H SYNTHASE"/>
    <property type="match status" value="1"/>
</dbReference>
<keyword evidence="4" id="KW-0408">Iron</keyword>